<accession>A0A2S9Y0B2</accession>
<gene>
    <name evidence="1" type="ORF">ENSA7_64880</name>
</gene>
<name>A0A2S9Y0B2_9BACT</name>
<dbReference type="Proteomes" id="UP000238823">
    <property type="component" value="Unassembled WGS sequence"/>
</dbReference>
<dbReference type="AlphaFoldDB" id="A0A2S9Y0B2"/>
<reference evidence="1 2" key="1">
    <citation type="submission" date="2018-03" db="EMBL/GenBank/DDBJ databases">
        <title>Draft Genome Sequences of the Obligatory Marine Myxobacteria Enhygromyxa salina SWB007.</title>
        <authorList>
            <person name="Poehlein A."/>
            <person name="Moghaddam J.A."/>
            <person name="Harms H."/>
            <person name="Alanjari M."/>
            <person name="Koenig G.M."/>
            <person name="Daniel R."/>
            <person name="Schaeberle T.F."/>
        </authorList>
    </citation>
    <scope>NUCLEOTIDE SEQUENCE [LARGE SCALE GENOMIC DNA]</scope>
    <source>
        <strain evidence="1 2">SWB007</strain>
    </source>
</reference>
<dbReference type="EMBL" id="PVNL01000124">
    <property type="protein sequence ID" value="PRP98545.1"/>
    <property type="molecule type" value="Genomic_DNA"/>
</dbReference>
<evidence type="ECO:0000313" key="2">
    <source>
        <dbReference type="Proteomes" id="UP000238823"/>
    </source>
</evidence>
<dbReference type="RefSeq" id="WP_146158398.1">
    <property type="nucleotide sequence ID" value="NZ_PVNL01000124.1"/>
</dbReference>
<proteinExistence type="predicted"/>
<evidence type="ECO:0000313" key="1">
    <source>
        <dbReference type="EMBL" id="PRP98545.1"/>
    </source>
</evidence>
<sequence>MLSPEREALIANELRVGKVIDATIETCRMESARAARLGSDDIVRIHNLAIYVCLSERDQGLLKIEALRADESDHARLSLVARQWATLLYEVAGDIRQKAFTMPIRETILAIDPGAQFELNEINSLAQQFWHRRGQELKRWRNAACAHRDFDALLQLHVVQEIDLLAVMDIAGEFADVPRRVVPFLTNVLAKTVGLDGALRVLGRASRLGGVET</sequence>
<protein>
    <recommendedName>
        <fullName evidence="3">HEPN AbiU2-like domain-containing protein</fullName>
    </recommendedName>
</protein>
<comment type="caution">
    <text evidence="1">The sequence shown here is derived from an EMBL/GenBank/DDBJ whole genome shotgun (WGS) entry which is preliminary data.</text>
</comment>
<evidence type="ECO:0008006" key="3">
    <source>
        <dbReference type="Google" id="ProtNLM"/>
    </source>
</evidence>
<organism evidence="1 2">
    <name type="scientific">Enhygromyxa salina</name>
    <dbReference type="NCBI Taxonomy" id="215803"/>
    <lineage>
        <taxon>Bacteria</taxon>
        <taxon>Pseudomonadati</taxon>
        <taxon>Myxococcota</taxon>
        <taxon>Polyangia</taxon>
        <taxon>Nannocystales</taxon>
        <taxon>Nannocystaceae</taxon>
        <taxon>Enhygromyxa</taxon>
    </lineage>
</organism>